<dbReference type="EMBL" id="JAGMUU010000039">
    <property type="protein sequence ID" value="KAH7115385.1"/>
    <property type="molecule type" value="Genomic_DNA"/>
</dbReference>
<feature type="chain" id="PRO_5040165416" evidence="3">
    <location>
        <begin position="19"/>
        <end position="297"/>
    </location>
</feature>
<protein>
    <submittedName>
        <fullName evidence="5">Alpha/Beta hydrolase protein</fullName>
    </submittedName>
</protein>
<dbReference type="CDD" id="cd00519">
    <property type="entry name" value="Lipase_3"/>
    <property type="match status" value="1"/>
</dbReference>
<dbReference type="GO" id="GO:0006629">
    <property type="term" value="P:lipid metabolic process"/>
    <property type="evidence" value="ECO:0007669"/>
    <property type="project" value="InterPro"/>
</dbReference>
<dbReference type="InterPro" id="IPR029058">
    <property type="entry name" value="AB_hydrolase_fold"/>
</dbReference>
<name>A0A9P9IDD6_9HYPO</name>
<dbReference type="PANTHER" id="PTHR46640:SF1">
    <property type="entry name" value="FUNGAL LIPASE-LIKE DOMAIN-CONTAINING PROTEIN-RELATED"/>
    <property type="match status" value="1"/>
</dbReference>
<feature type="domain" description="Fungal lipase-type" evidence="4">
    <location>
        <begin position="102"/>
        <end position="232"/>
    </location>
</feature>
<dbReference type="SUPFAM" id="SSF53474">
    <property type="entry name" value="alpha/beta-Hydrolases"/>
    <property type="match status" value="1"/>
</dbReference>
<evidence type="ECO:0000313" key="5">
    <source>
        <dbReference type="EMBL" id="KAH7115385.1"/>
    </source>
</evidence>
<keyword evidence="1 3" id="KW-0732">Signal</keyword>
<dbReference type="Gene3D" id="3.40.50.1820">
    <property type="entry name" value="alpha/beta hydrolase"/>
    <property type="match status" value="1"/>
</dbReference>
<feature type="signal peptide" evidence="3">
    <location>
        <begin position="1"/>
        <end position="18"/>
    </location>
</feature>
<accession>A0A9P9IDD6</accession>
<evidence type="ECO:0000259" key="4">
    <source>
        <dbReference type="Pfam" id="PF01764"/>
    </source>
</evidence>
<sequence length="297" mass="32440">MLFKLALSFFLCLSWGSASPIAVDQRDVNPGLLSMFHLMKQYADAAYCQENNNSPGGKVSCHFNNCPLVQAENTTTIAEFENSLITDVTGFVATDHTNNLTIVSFRGSASIRSWLSDFIFPRIPVDICSGCTAHWGFWTSWVDARDRVLQAIRTAAARNPGFRITITGHSLGGAIASLAAAELRNNGYNVALYTFGAPRFGDDALSTYITNQAGGNYRVTHYNDPVPRVPPMLVGYAHISPEYYVSTPDLAPVTTADIRVCPGIKNADCNGAWIIPDILAHIQYFDIMGLCYPALDV</sequence>
<dbReference type="Proteomes" id="UP000717696">
    <property type="component" value="Unassembled WGS sequence"/>
</dbReference>
<dbReference type="GO" id="GO:0016787">
    <property type="term" value="F:hydrolase activity"/>
    <property type="evidence" value="ECO:0007669"/>
    <property type="project" value="UniProtKB-KW"/>
</dbReference>
<proteinExistence type="predicted"/>
<keyword evidence="2 5" id="KW-0378">Hydrolase</keyword>
<evidence type="ECO:0000256" key="2">
    <source>
        <dbReference type="ARBA" id="ARBA00022801"/>
    </source>
</evidence>
<comment type="caution">
    <text evidence="5">The sequence shown here is derived from an EMBL/GenBank/DDBJ whole genome shotgun (WGS) entry which is preliminary data.</text>
</comment>
<dbReference type="Pfam" id="PF01764">
    <property type="entry name" value="Lipase_3"/>
    <property type="match status" value="1"/>
</dbReference>
<keyword evidence="6" id="KW-1185">Reference proteome</keyword>
<evidence type="ECO:0000256" key="1">
    <source>
        <dbReference type="ARBA" id="ARBA00022729"/>
    </source>
</evidence>
<evidence type="ECO:0000313" key="6">
    <source>
        <dbReference type="Proteomes" id="UP000717696"/>
    </source>
</evidence>
<dbReference type="InterPro" id="IPR051299">
    <property type="entry name" value="AB_hydrolase_lip/est"/>
</dbReference>
<dbReference type="PANTHER" id="PTHR46640">
    <property type="entry name" value="TRIACYLGLYCEROL LIPASE, PUTATIVE (AFU_ORTHOLOGUE AFUA_6G06510)-RELATED"/>
    <property type="match status" value="1"/>
</dbReference>
<dbReference type="InterPro" id="IPR002921">
    <property type="entry name" value="Fungal_lipase-type"/>
</dbReference>
<organism evidence="5 6">
    <name type="scientific">Dactylonectria estremocensis</name>
    <dbReference type="NCBI Taxonomy" id="1079267"/>
    <lineage>
        <taxon>Eukaryota</taxon>
        <taxon>Fungi</taxon>
        <taxon>Dikarya</taxon>
        <taxon>Ascomycota</taxon>
        <taxon>Pezizomycotina</taxon>
        <taxon>Sordariomycetes</taxon>
        <taxon>Hypocreomycetidae</taxon>
        <taxon>Hypocreales</taxon>
        <taxon>Nectriaceae</taxon>
        <taxon>Dactylonectria</taxon>
    </lineage>
</organism>
<dbReference type="OrthoDB" id="426718at2759"/>
<gene>
    <name evidence="5" type="ORF">B0J13DRAFT_572489</name>
</gene>
<evidence type="ECO:0000256" key="3">
    <source>
        <dbReference type="SAM" id="SignalP"/>
    </source>
</evidence>
<reference evidence="5" key="1">
    <citation type="journal article" date="2021" name="Nat. Commun.">
        <title>Genetic determinants of endophytism in the Arabidopsis root mycobiome.</title>
        <authorList>
            <person name="Mesny F."/>
            <person name="Miyauchi S."/>
            <person name="Thiergart T."/>
            <person name="Pickel B."/>
            <person name="Atanasova L."/>
            <person name="Karlsson M."/>
            <person name="Huettel B."/>
            <person name="Barry K.W."/>
            <person name="Haridas S."/>
            <person name="Chen C."/>
            <person name="Bauer D."/>
            <person name="Andreopoulos W."/>
            <person name="Pangilinan J."/>
            <person name="LaButti K."/>
            <person name="Riley R."/>
            <person name="Lipzen A."/>
            <person name="Clum A."/>
            <person name="Drula E."/>
            <person name="Henrissat B."/>
            <person name="Kohler A."/>
            <person name="Grigoriev I.V."/>
            <person name="Martin F.M."/>
            <person name="Hacquard S."/>
        </authorList>
    </citation>
    <scope>NUCLEOTIDE SEQUENCE</scope>
    <source>
        <strain evidence="5">MPI-CAGE-AT-0021</strain>
    </source>
</reference>
<dbReference type="AlphaFoldDB" id="A0A9P9IDD6"/>